<dbReference type="SMART" id="SM01014">
    <property type="entry name" value="ARID"/>
    <property type="match status" value="1"/>
</dbReference>
<dbReference type="CDD" id="cd16872">
    <property type="entry name" value="ARID_HMGB9-like"/>
    <property type="match status" value="1"/>
</dbReference>
<evidence type="ECO:0000256" key="5">
    <source>
        <dbReference type="ARBA" id="ARBA00054600"/>
    </source>
</evidence>
<comment type="caution">
    <text evidence="7">The sequence shown here is derived from an EMBL/GenBank/DDBJ whole genome shotgun (WGS) entry which is preliminary data.</text>
</comment>
<dbReference type="EMBL" id="JBDFQZ010000014">
    <property type="protein sequence ID" value="KAK9664556.1"/>
    <property type="molecule type" value="Genomic_DNA"/>
</dbReference>
<evidence type="ECO:0000313" key="7">
    <source>
        <dbReference type="EMBL" id="KAK9664556.1"/>
    </source>
</evidence>
<dbReference type="InterPro" id="IPR036431">
    <property type="entry name" value="ARID_dom_sf"/>
</dbReference>
<dbReference type="Proteomes" id="UP001443914">
    <property type="component" value="Unassembled WGS sequence"/>
</dbReference>
<dbReference type="AlphaFoldDB" id="A0AAW1GLK1"/>
<keyword evidence="2" id="KW-0238">DNA-binding</keyword>
<sequence>MVEQASPLPVSVASAGNSQLPAPMAKYEEVVADSQLFMTSLKMLHSVMGTKFKIPVIGGRELDLHKLFVEVTSRGGIEEVVREKRWKEVASTFNFPPTATNASFFLRKYYCSLLQPYERIYYHKTPGSVPPSTGAPKSTNAAPSAVTPAPALTVGTSVIGVIDGKFESGYLVTVRMGNDTLKGALYQSTPTPQSFR</sequence>
<dbReference type="FunFam" id="1.10.150.60:FF:000022">
    <property type="entry name" value="High mobility group B protein 15"/>
    <property type="match status" value="1"/>
</dbReference>
<evidence type="ECO:0000256" key="2">
    <source>
        <dbReference type="ARBA" id="ARBA00023125"/>
    </source>
</evidence>
<dbReference type="GO" id="GO:0003677">
    <property type="term" value="F:DNA binding"/>
    <property type="evidence" value="ECO:0007669"/>
    <property type="project" value="UniProtKB-KW"/>
</dbReference>
<protein>
    <recommendedName>
        <fullName evidence="6">ARID domain-containing protein</fullName>
    </recommendedName>
</protein>
<keyword evidence="4" id="KW-0539">Nucleus</keyword>
<keyword evidence="8" id="KW-1185">Reference proteome</keyword>
<name>A0AAW1GLK1_SAPOF</name>
<dbReference type="Pfam" id="PF01388">
    <property type="entry name" value="ARID"/>
    <property type="match status" value="1"/>
</dbReference>
<proteinExistence type="predicted"/>
<dbReference type="PANTHER" id="PTHR46691">
    <property type="entry name" value="HIGH MOBILITY GROUP B PROTEIN 9"/>
    <property type="match status" value="1"/>
</dbReference>
<evidence type="ECO:0000256" key="3">
    <source>
        <dbReference type="ARBA" id="ARBA00023163"/>
    </source>
</evidence>
<evidence type="ECO:0000256" key="4">
    <source>
        <dbReference type="ARBA" id="ARBA00023242"/>
    </source>
</evidence>
<gene>
    <name evidence="7" type="ORF">RND81_14G051200</name>
</gene>
<dbReference type="SUPFAM" id="SSF46774">
    <property type="entry name" value="ARID-like"/>
    <property type="match status" value="1"/>
</dbReference>
<reference evidence="7" key="1">
    <citation type="submission" date="2024-03" db="EMBL/GenBank/DDBJ databases">
        <title>WGS assembly of Saponaria officinalis var. Norfolk2.</title>
        <authorList>
            <person name="Jenkins J."/>
            <person name="Shu S."/>
            <person name="Grimwood J."/>
            <person name="Barry K."/>
            <person name="Goodstein D."/>
            <person name="Schmutz J."/>
            <person name="Leebens-Mack J."/>
            <person name="Osbourn A."/>
        </authorList>
    </citation>
    <scope>NUCLEOTIDE SEQUENCE [LARGE SCALE GENOMIC DNA]</scope>
    <source>
        <strain evidence="7">JIC</strain>
    </source>
</reference>
<accession>A0AAW1GLK1</accession>
<dbReference type="InterPro" id="IPR045303">
    <property type="entry name" value="ARID_HMGB9-like"/>
</dbReference>
<dbReference type="PANTHER" id="PTHR46691:SF3">
    <property type="entry name" value="HIGH MOBILITY GROUP B PROTEIN 15"/>
    <property type="match status" value="1"/>
</dbReference>
<dbReference type="PROSITE" id="PS51011">
    <property type="entry name" value="ARID"/>
    <property type="match status" value="1"/>
</dbReference>
<dbReference type="SMART" id="SM00501">
    <property type="entry name" value="BRIGHT"/>
    <property type="match status" value="1"/>
</dbReference>
<dbReference type="InterPro" id="IPR001606">
    <property type="entry name" value="ARID_dom"/>
</dbReference>
<comment type="function">
    <text evidence="5">Binds preferentially DNA with A/T-rich content.</text>
</comment>
<evidence type="ECO:0000259" key="6">
    <source>
        <dbReference type="PROSITE" id="PS51011"/>
    </source>
</evidence>
<evidence type="ECO:0000313" key="8">
    <source>
        <dbReference type="Proteomes" id="UP001443914"/>
    </source>
</evidence>
<keyword evidence="3" id="KW-0804">Transcription</keyword>
<feature type="domain" description="ARID" evidence="6">
    <location>
        <begin position="31"/>
        <end position="122"/>
    </location>
</feature>
<organism evidence="7 8">
    <name type="scientific">Saponaria officinalis</name>
    <name type="common">Common soapwort</name>
    <name type="synonym">Lychnis saponaria</name>
    <dbReference type="NCBI Taxonomy" id="3572"/>
    <lineage>
        <taxon>Eukaryota</taxon>
        <taxon>Viridiplantae</taxon>
        <taxon>Streptophyta</taxon>
        <taxon>Embryophyta</taxon>
        <taxon>Tracheophyta</taxon>
        <taxon>Spermatophyta</taxon>
        <taxon>Magnoliopsida</taxon>
        <taxon>eudicotyledons</taxon>
        <taxon>Gunneridae</taxon>
        <taxon>Pentapetalae</taxon>
        <taxon>Caryophyllales</taxon>
        <taxon>Caryophyllaceae</taxon>
        <taxon>Caryophylleae</taxon>
        <taxon>Saponaria</taxon>
    </lineage>
</organism>
<keyword evidence="1" id="KW-0805">Transcription regulation</keyword>
<evidence type="ECO:0000256" key="1">
    <source>
        <dbReference type="ARBA" id="ARBA00023015"/>
    </source>
</evidence>
<dbReference type="Gene3D" id="1.10.150.60">
    <property type="entry name" value="ARID DNA-binding domain"/>
    <property type="match status" value="1"/>
</dbReference>